<dbReference type="InterPro" id="IPR015421">
    <property type="entry name" value="PyrdxlP-dep_Trfase_major"/>
</dbReference>
<proteinExistence type="inferred from homology"/>
<name>A0A641AR59_9ACTN</name>
<dbReference type="GO" id="GO:0008483">
    <property type="term" value="F:transaminase activity"/>
    <property type="evidence" value="ECO:0007669"/>
    <property type="project" value="UniProtKB-KW"/>
</dbReference>
<dbReference type="Proteomes" id="UP001515100">
    <property type="component" value="Unassembled WGS sequence"/>
</dbReference>
<dbReference type="AlphaFoldDB" id="A0A641AR59"/>
<keyword evidence="10" id="KW-1185">Reference proteome</keyword>
<evidence type="ECO:0000256" key="5">
    <source>
        <dbReference type="ARBA" id="ARBA00023239"/>
    </source>
</evidence>
<keyword evidence="4 6" id="KW-0663">Pyridoxal phosphate</keyword>
<feature type="compositionally biased region" description="Basic and acidic residues" evidence="8">
    <location>
        <begin position="17"/>
        <end position="26"/>
    </location>
</feature>
<dbReference type="InterPro" id="IPR002129">
    <property type="entry name" value="PyrdxlP-dep_de-COase"/>
</dbReference>
<dbReference type="SUPFAM" id="SSF53383">
    <property type="entry name" value="PLP-dependent transferases"/>
    <property type="match status" value="1"/>
</dbReference>
<dbReference type="GO" id="GO:0004058">
    <property type="term" value="F:aromatic-L-amino-acid decarboxylase activity"/>
    <property type="evidence" value="ECO:0007669"/>
    <property type="project" value="UniProtKB-ARBA"/>
</dbReference>
<dbReference type="InterPro" id="IPR015424">
    <property type="entry name" value="PyrdxlP-dep_Trfase"/>
</dbReference>
<evidence type="ECO:0000256" key="6">
    <source>
        <dbReference type="PIRSR" id="PIRSR602129-50"/>
    </source>
</evidence>
<gene>
    <name evidence="9" type="ORF">ESP62_000265</name>
</gene>
<dbReference type="InterPro" id="IPR010977">
    <property type="entry name" value="Aromatic_deC"/>
</dbReference>
<feature type="modified residue" description="N6-(pyridoxal phosphate)lysine" evidence="6">
    <location>
        <position position="307"/>
    </location>
</feature>
<evidence type="ECO:0000256" key="1">
    <source>
        <dbReference type="ARBA" id="ARBA00001933"/>
    </source>
</evidence>
<keyword evidence="9" id="KW-0808">Transferase</keyword>
<accession>A0A641AR59</accession>
<feature type="region of interest" description="Disordered" evidence="8">
    <location>
        <begin position="1"/>
        <end position="26"/>
    </location>
</feature>
<evidence type="ECO:0000256" key="3">
    <source>
        <dbReference type="ARBA" id="ARBA00022793"/>
    </source>
</evidence>
<evidence type="ECO:0000313" key="9">
    <source>
        <dbReference type="EMBL" id="KAA1379693.1"/>
    </source>
</evidence>
<dbReference type="GO" id="GO:0030170">
    <property type="term" value="F:pyridoxal phosphate binding"/>
    <property type="evidence" value="ECO:0007669"/>
    <property type="project" value="InterPro"/>
</dbReference>
<evidence type="ECO:0000256" key="2">
    <source>
        <dbReference type="ARBA" id="ARBA00009533"/>
    </source>
</evidence>
<evidence type="ECO:0000256" key="4">
    <source>
        <dbReference type="ARBA" id="ARBA00022898"/>
    </source>
</evidence>
<dbReference type="OrthoDB" id="3335676at2"/>
<dbReference type="Gene3D" id="3.90.1150.10">
    <property type="entry name" value="Aspartate Aminotransferase, domain 1"/>
    <property type="match status" value="1"/>
</dbReference>
<evidence type="ECO:0000313" key="10">
    <source>
        <dbReference type="Proteomes" id="UP001515100"/>
    </source>
</evidence>
<dbReference type="EMBL" id="SDPP02000001">
    <property type="protein sequence ID" value="KAA1379693.1"/>
    <property type="molecule type" value="Genomic_DNA"/>
</dbReference>
<keyword evidence="9" id="KW-0032">Aminotransferase</keyword>
<organism evidence="9 10">
    <name type="scientific">Aeromicrobium fastidiosum</name>
    <dbReference type="NCBI Taxonomy" id="52699"/>
    <lineage>
        <taxon>Bacteria</taxon>
        <taxon>Bacillati</taxon>
        <taxon>Actinomycetota</taxon>
        <taxon>Actinomycetes</taxon>
        <taxon>Propionibacteriales</taxon>
        <taxon>Nocardioidaceae</taxon>
        <taxon>Aeromicrobium</taxon>
    </lineage>
</organism>
<comment type="caution">
    <text evidence="9">The sequence shown here is derived from an EMBL/GenBank/DDBJ whole genome shotgun (WGS) entry which is preliminary data.</text>
</comment>
<dbReference type="PANTHER" id="PTHR11999">
    <property type="entry name" value="GROUP II PYRIDOXAL-5-PHOSPHATE DECARBOXYLASE"/>
    <property type="match status" value="1"/>
</dbReference>
<comment type="cofactor">
    <cofactor evidence="1 6 7">
        <name>pyridoxal 5'-phosphate</name>
        <dbReference type="ChEBI" id="CHEBI:597326"/>
    </cofactor>
</comment>
<dbReference type="Gene3D" id="3.40.640.10">
    <property type="entry name" value="Type I PLP-dependent aspartate aminotransferase-like (Major domain)"/>
    <property type="match status" value="1"/>
</dbReference>
<dbReference type="InterPro" id="IPR015422">
    <property type="entry name" value="PyrdxlP-dep_Trfase_small"/>
</dbReference>
<keyword evidence="3" id="KW-0210">Decarboxylase</keyword>
<dbReference type="GO" id="GO:0016787">
    <property type="term" value="F:hydrolase activity"/>
    <property type="evidence" value="ECO:0007669"/>
    <property type="project" value="UniProtKB-KW"/>
</dbReference>
<dbReference type="Pfam" id="PF00282">
    <property type="entry name" value="Pyridoxal_deC"/>
    <property type="match status" value="1"/>
</dbReference>
<keyword evidence="5 7" id="KW-0456">Lyase</keyword>
<dbReference type="GO" id="GO:0019752">
    <property type="term" value="P:carboxylic acid metabolic process"/>
    <property type="evidence" value="ECO:0007669"/>
    <property type="project" value="InterPro"/>
</dbReference>
<dbReference type="PANTHER" id="PTHR11999:SF70">
    <property type="entry name" value="MIP05841P"/>
    <property type="match status" value="1"/>
</dbReference>
<evidence type="ECO:0000256" key="8">
    <source>
        <dbReference type="SAM" id="MobiDB-lite"/>
    </source>
</evidence>
<comment type="similarity">
    <text evidence="2 7">Belongs to the group II decarboxylase family.</text>
</comment>
<evidence type="ECO:0000256" key="7">
    <source>
        <dbReference type="RuleBase" id="RU000382"/>
    </source>
</evidence>
<reference evidence="9" key="1">
    <citation type="submission" date="2019-09" db="EMBL/GenBank/DDBJ databases">
        <authorList>
            <person name="Li J."/>
        </authorList>
    </citation>
    <scope>NUCLEOTIDE SEQUENCE [LARGE SCALE GENOMIC DNA]</scope>
    <source>
        <strain evidence="9">NRBC 14897</strain>
    </source>
</reference>
<sequence length="481" mass="50897">MTVPGRPGRPPRAARRGPRDILQNRRRESVGAVHDFAVQDRQVLGDLATWIADRRTSPAAPRPARSARLPDVTSTGIGIKATWAVLRDLVLPTAFPTDHPRYLAFVGGSPTPAAIIADAALSAAAVYGGSELEAGDVVVVERAAMRWMCDLVGYPEQAHGAFVSGGSLANLSALVTARHGLAAPGGGVPDVIVASAAAHSSIRSAAAIMGCRVVSAGSPDRPLGAYELTAVLDSLDPRDVVAVVANAGATNTGAVDHLEEIAECCEVRGTWLHVDAAYGGAAMLAPSRRDGFKGIELADSITIDPHKWLFTPFDCAAVLYLDPTVARAAHQQRAEYLDAVSHADDDNPADYAAHLSRRARGVPVWASLVANGTDAYVDAVESCLTTAGYAAKQIADKPHLELATEPHLSVVLFRRRGWSPDDYARWSSRAHTRGIALITPTTFAGETALRLCFVNPLTTRADVDTILDSLEQDAPGRWQAS</sequence>
<protein>
    <submittedName>
        <fullName evidence="9">Aspartate aminotransferase family protein</fullName>
    </submittedName>
</protein>